<accession>A0A066XCJ1</accession>
<evidence type="ECO:0000313" key="2">
    <source>
        <dbReference type="EMBL" id="KDN63481.1"/>
    </source>
</evidence>
<dbReference type="OrthoDB" id="3200163at2759"/>
<dbReference type="Proteomes" id="UP000027238">
    <property type="component" value="Unassembled WGS sequence"/>
</dbReference>
<dbReference type="EMBL" id="JMSE01001220">
    <property type="protein sequence ID" value="KDN63481.1"/>
    <property type="molecule type" value="Genomic_DNA"/>
</dbReference>
<evidence type="ECO:0000256" key="1">
    <source>
        <dbReference type="SAM" id="Coils"/>
    </source>
</evidence>
<gene>
    <name evidence="2" type="ORF">CSUB01_07571</name>
</gene>
<comment type="caution">
    <text evidence="2">The sequence shown here is derived from an EMBL/GenBank/DDBJ whole genome shotgun (WGS) entry which is preliminary data.</text>
</comment>
<organism evidence="2 3">
    <name type="scientific">Colletotrichum sublineola</name>
    <name type="common">Sorghum anthracnose fungus</name>
    <dbReference type="NCBI Taxonomy" id="1173701"/>
    <lineage>
        <taxon>Eukaryota</taxon>
        <taxon>Fungi</taxon>
        <taxon>Dikarya</taxon>
        <taxon>Ascomycota</taxon>
        <taxon>Pezizomycotina</taxon>
        <taxon>Sordariomycetes</taxon>
        <taxon>Hypocreomycetidae</taxon>
        <taxon>Glomerellales</taxon>
        <taxon>Glomerellaceae</taxon>
        <taxon>Colletotrichum</taxon>
        <taxon>Colletotrichum graminicola species complex</taxon>
    </lineage>
</organism>
<keyword evidence="3" id="KW-1185">Reference proteome</keyword>
<evidence type="ECO:0000313" key="3">
    <source>
        <dbReference type="Proteomes" id="UP000027238"/>
    </source>
</evidence>
<reference evidence="3" key="1">
    <citation type="journal article" date="2014" name="Genome Announc.">
        <title>Draft genome sequence of Colletotrichum sublineola, a destructive pathogen of cultivated sorghum.</title>
        <authorList>
            <person name="Baroncelli R."/>
            <person name="Sanz-Martin J.M."/>
            <person name="Rech G.E."/>
            <person name="Sukno S.A."/>
            <person name="Thon M.R."/>
        </authorList>
    </citation>
    <scope>NUCLEOTIDE SEQUENCE [LARGE SCALE GENOMIC DNA]</scope>
    <source>
        <strain evidence="3">TX430BB</strain>
    </source>
</reference>
<feature type="coiled-coil region" evidence="1">
    <location>
        <begin position="42"/>
        <end position="102"/>
    </location>
</feature>
<dbReference type="HOGENOM" id="CLU_025581_1_0_1"/>
<dbReference type="STRING" id="1173701.A0A066XCJ1"/>
<sequence>MAEALGFAASVIAVVDMTTKVGSASFKLMRLWNEVKEVPVMLREKAERIKDLEDFLDDAEIQMANNQLPKAVYNMARLQKHIAKARCALTDVQEMVDQLQAKANASQRGLKRRFASTKVLLRKDEWNALDKSLDSALYLLSIAQAQCVMAMTTACTTVLLEEQPRSSKFPGQSLIGNGHSFKTDGEKENSIERRKPTCAHSTVANVFHMPYSDSFLPTFRFGFGANSSFQFSVLTPTWLSGSVYSMLAQRSFQGWQLNLRAYEVMKFFPEELYDFVIQDDYLGFFRCLDENKISLHARDQFDKSLLEGPIIKLALDYCAFTTTKLLLERGLDRSISDPISPTDNTPRLFFSIVLLSSYFSGPQDLQFLELCADHGLYDVLDPTETSRQLLGRRVSCPAFQAFLKRSNFSYNLLPIEARLQHLRELAEHGGYWSPDEIKQIIPETEVLTAEIIELSVNKECALLHSFVLLFLRRLVTWVNHPGGEQRLEEKQWTQLIGSCIRQDTTSLHRLESTWAMDYGRIEFSPFSILWYLFGTRIFSYRSRNPWPPGKRLATALDLVFTTWITTLSDCGVDLLHYGRQERQLYNKGSTRYRQRFILWGFRQRFQVSLIGFTYGSRPEQWRLWWALDYEDYAGEFWDLVENRDFKMPGSWVDEPWGYGDYFWEEHSRLEMWGREETTPLIWSEYRKIRPPI</sequence>
<name>A0A066XCJ1_COLSU</name>
<dbReference type="OMA" id="WYIWLSE"/>
<keyword evidence="1" id="KW-0175">Coiled coil</keyword>
<dbReference type="AlphaFoldDB" id="A0A066XCJ1"/>
<proteinExistence type="predicted"/>
<protein>
    <recommendedName>
        <fullName evidence="4">NACHT-NTPase and P-loop NTPases N-terminal domain-containing protein</fullName>
    </recommendedName>
</protein>
<dbReference type="eggNOG" id="ENOG502T490">
    <property type="taxonomic scope" value="Eukaryota"/>
</dbReference>
<evidence type="ECO:0008006" key="4">
    <source>
        <dbReference type="Google" id="ProtNLM"/>
    </source>
</evidence>